<evidence type="ECO:0000313" key="2">
    <source>
        <dbReference type="EMBL" id="PYC71232.1"/>
    </source>
</evidence>
<sequence>MARTGLRRRLPARPIRRHRDHPGPDRRGQRVTDPAGELILYRADDGGSVVQLRATKGTVWLTQAQMAELYGTSVPNIVQIMRRVLADEEVTEATINSELVVRVEGGRQVRREVKVYNLDMILAVGYRVTTPRAVQFRQWATTVLTEYLVKGFAMQDERLKVYADYDNRRRAVQAEEARRQEEQDLAELLEIERRDRHGGGSLDHDASAG</sequence>
<evidence type="ECO:0000256" key="1">
    <source>
        <dbReference type="SAM" id="MobiDB-lite"/>
    </source>
</evidence>
<evidence type="ECO:0000313" key="3">
    <source>
        <dbReference type="Proteomes" id="UP000248333"/>
    </source>
</evidence>
<accession>A0A318NQZ8</accession>
<dbReference type="AlphaFoldDB" id="A0A318NQZ8"/>
<dbReference type="PANTHER" id="PTHR35810">
    <property type="entry name" value="CYTOPLASMIC PROTEIN-RELATED"/>
    <property type="match status" value="1"/>
</dbReference>
<dbReference type="PANTHER" id="PTHR35810:SF1">
    <property type="entry name" value="CYTOPLASMIC PROTEIN"/>
    <property type="match status" value="1"/>
</dbReference>
<feature type="compositionally biased region" description="Basic and acidic residues" evidence="1">
    <location>
        <begin position="21"/>
        <end position="30"/>
    </location>
</feature>
<dbReference type="EMBL" id="PYBV01000014">
    <property type="protein sequence ID" value="PYC71232.1"/>
    <property type="molecule type" value="Genomic_DNA"/>
</dbReference>
<dbReference type="Pfam" id="PF13310">
    <property type="entry name" value="Virulence_RhuM"/>
    <property type="match status" value="1"/>
</dbReference>
<name>A0A318NQZ8_9ACTN</name>
<dbReference type="Proteomes" id="UP000248333">
    <property type="component" value="Unassembled WGS sequence"/>
</dbReference>
<dbReference type="InterPro" id="IPR011204">
    <property type="entry name" value="Virulence_RhuM-like"/>
</dbReference>
<feature type="compositionally biased region" description="Basic residues" evidence="1">
    <location>
        <begin position="1"/>
        <end position="20"/>
    </location>
</feature>
<comment type="caution">
    <text evidence="2">The sequence shown here is derived from an EMBL/GenBank/DDBJ whole genome shotgun (WGS) entry which is preliminary data.</text>
</comment>
<dbReference type="OrthoDB" id="9802752at2"/>
<gene>
    <name evidence="2" type="ORF">C7C45_12600</name>
</gene>
<feature type="region of interest" description="Disordered" evidence="1">
    <location>
        <begin position="1"/>
        <end position="32"/>
    </location>
</feature>
<reference evidence="2 3" key="1">
    <citation type="submission" date="2018-03" db="EMBL/GenBank/DDBJ databases">
        <title>Bioinformatic expansion and discovery of thiopeptide antibiotics.</title>
        <authorList>
            <person name="Schwalen C.J."/>
            <person name="Hudson G.A."/>
            <person name="Mitchell D.A."/>
        </authorList>
    </citation>
    <scope>NUCLEOTIDE SEQUENCE [LARGE SCALE GENOMIC DNA]</scope>
    <source>
        <strain evidence="2 3">NRRL 8041</strain>
    </source>
</reference>
<keyword evidence="3" id="KW-1185">Reference proteome</keyword>
<organism evidence="2 3">
    <name type="scientific">Micromonospora arborensis</name>
    <dbReference type="NCBI Taxonomy" id="2116518"/>
    <lineage>
        <taxon>Bacteria</taxon>
        <taxon>Bacillati</taxon>
        <taxon>Actinomycetota</taxon>
        <taxon>Actinomycetes</taxon>
        <taxon>Micromonosporales</taxon>
        <taxon>Micromonosporaceae</taxon>
        <taxon>Micromonospora</taxon>
    </lineage>
</organism>
<protein>
    <submittedName>
        <fullName evidence="2">Uncharacterized protein</fullName>
    </submittedName>
</protein>
<proteinExistence type="predicted"/>